<comment type="function">
    <text evidence="1">Catalyzes the reversible cyclization of carbamoyl aspartate to dihydroorotate.</text>
</comment>
<dbReference type="GO" id="GO:0050897">
    <property type="term" value="F:cobalt ion binding"/>
    <property type="evidence" value="ECO:0007669"/>
    <property type="project" value="InterPro"/>
</dbReference>
<evidence type="ECO:0000256" key="5">
    <source>
        <dbReference type="ARBA" id="ARBA00022631"/>
    </source>
</evidence>
<feature type="binding site" description="via carbamate group" evidence="9">
    <location>
        <position position="147"/>
    </location>
    <ligand>
        <name>Zn(2+)</name>
        <dbReference type="ChEBI" id="CHEBI:29105"/>
        <label>1</label>
    </ligand>
</feature>
<reference evidence="11" key="1">
    <citation type="journal article" date="2022" name="Int. J. Syst. Evol. Microbiol.">
        <title>Apilactobacillus apisilvae sp. nov., Nicolia spurrieriana gen. nov. sp. nov., Bombilactobacillus folatiphilus sp. nov. and Bombilactobacillus thymidiniphilus sp. nov., four new lactic acid bacterial isolates from stingless bees Tetragonula carbonaria and Austroplebeia australis.</title>
        <authorList>
            <person name="Oliphant S.A."/>
            <person name="Watson-Haigh N.S."/>
            <person name="Sumby K.M."/>
            <person name="Gardner J."/>
            <person name="Groom S."/>
            <person name="Jiranek V."/>
        </authorList>
    </citation>
    <scope>NUCLEOTIDE SEQUENCE</scope>
    <source>
        <strain evidence="11">SGEP1_A5</strain>
    </source>
</reference>
<dbReference type="KEGG" id="lbe:MOO44_01715"/>
<evidence type="ECO:0000313" key="11">
    <source>
        <dbReference type="EMBL" id="UQS86919.1"/>
    </source>
</evidence>
<dbReference type="PROSITE" id="PS00482">
    <property type="entry name" value="DIHYDROOROTASE_1"/>
    <property type="match status" value="1"/>
</dbReference>
<evidence type="ECO:0000256" key="7">
    <source>
        <dbReference type="ARBA" id="ARBA00022801"/>
    </source>
</evidence>
<dbReference type="InterPro" id="IPR011059">
    <property type="entry name" value="Metal-dep_hydrolase_composite"/>
</dbReference>
<keyword evidence="6 9" id="KW-0479">Metal-binding</keyword>
<dbReference type="PANTHER" id="PTHR43668">
    <property type="entry name" value="ALLANTOINASE"/>
    <property type="match status" value="1"/>
</dbReference>
<dbReference type="InterPro" id="IPR002195">
    <property type="entry name" value="Dihydroorotase_CS"/>
</dbReference>
<evidence type="ECO:0000256" key="3">
    <source>
        <dbReference type="ARBA" id="ARBA00010286"/>
    </source>
</evidence>
<feature type="binding site" evidence="9">
    <location>
        <position position="60"/>
    </location>
    <ligand>
        <name>Zn(2+)</name>
        <dbReference type="ChEBI" id="CHEBI:29105"/>
        <label>1</label>
    </ligand>
</feature>
<feature type="binding site" evidence="9">
    <location>
        <position position="62"/>
    </location>
    <ligand>
        <name>Zn(2+)</name>
        <dbReference type="ChEBI" id="CHEBI:29105"/>
        <label>1</label>
    </ligand>
</feature>
<dbReference type="InterPro" id="IPR047604">
    <property type="entry name" value="Allantoinase_bact"/>
</dbReference>
<gene>
    <name evidence="9 11" type="primary">allB</name>
    <name evidence="11" type="ORF">MOO44_01715</name>
</gene>
<feature type="binding site" evidence="9">
    <location>
        <position position="186"/>
    </location>
    <ligand>
        <name>Zn(2+)</name>
        <dbReference type="ChEBI" id="CHEBI:29105"/>
        <label>2</label>
    </ligand>
</feature>
<feature type="binding site" evidence="9">
    <location>
        <position position="315"/>
    </location>
    <ligand>
        <name>Zn(2+)</name>
        <dbReference type="ChEBI" id="CHEBI:29105"/>
        <label>1</label>
    </ligand>
</feature>
<dbReference type="Pfam" id="PF01979">
    <property type="entry name" value="Amidohydro_1"/>
    <property type="match status" value="1"/>
</dbReference>
<accession>A0A976RSE2</accession>
<dbReference type="GO" id="GO:0000256">
    <property type="term" value="P:allantoin catabolic process"/>
    <property type="evidence" value="ECO:0007669"/>
    <property type="project" value="UniProtKB-UniRule"/>
</dbReference>
<comment type="cofactor">
    <cofactor evidence="9">
        <name>Zn(2+)</name>
        <dbReference type="ChEBI" id="CHEBI:29105"/>
    </cofactor>
    <text evidence="9">Binds 2 Zn(2+) ions per subunit.</text>
</comment>
<dbReference type="SUPFAM" id="SSF51556">
    <property type="entry name" value="Metallo-dependent hydrolases"/>
    <property type="match status" value="1"/>
</dbReference>
<organism evidence="11 12">
    <name type="scientific">Nicoliella spurrieriana</name>
    <dbReference type="NCBI Taxonomy" id="2925830"/>
    <lineage>
        <taxon>Bacteria</taxon>
        <taxon>Bacillati</taxon>
        <taxon>Bacillota</taxon>
        <taxon>Bacilli</taxon>
        <taxon>Lactobacillales</taxon>
        <taxon>Lactobacillaceae</taxon>
        <taxon>Nicoliella</taxon>
    </lineage>
</organism>
<evidence type="ECO:0000256" key="2">
    <source>
        <dbReference type="ARBA" id="ARBA00008829"/>
    </source>
</evidence>
<keyword evidence="8 9" id="KW-0862">Zinc</keyword>
<comment type="subunit">
    <text evidence="4 9">Homotetramer.</text>
</comment>
<dbReference type="InterPro" id="IPR017593">
    <property type="entry name" value="Allantoinase"/>
</dbReference>
<comment type="similarity">
    <text evidence="9">Belongs to the metallo-dependent hydrolases superfamily. Allantoinase family.</text>
</comment>
<dbReference type="InterPro" id="IPR006680">
    <property type="entry name" value="Amidohydro-rel"/>
</dbReference>
<dbReference type="PANTHER" id="PTHR43668:SF4">
    <property type="entry name" value="ALLANTOINASE"/>
    <property type="match status" value="1"/>
</dbReference>
<dbReference type="InterPro" id="IPR032466">
    <property type="entry name" value="Metal_Hydrolase"/>
</dbReference>
<sequence>MKFDTLIYNARVVSPNEVIEGQIGIKDGKIVAVGEQLTEDADHKIDAHNNYVMPGMIDAHVHINEPGRGDWEDYTTGSKALAAGGTTSMIVMPLNALPARTSSEEFRKHRDIAEGKSYIDFALYGGLVPGNLAEISQMAKDGAAGFKAFMATTGSDIPGEFHNVDDYELYRGMQEIQKTGLKLLLHAENPVLTDRFAEEKIQQGKTKIQDYVDSRPPFVEVEAVRRALYLGKLTGCRLHFVHLSTGESVKEVLKARLAGQDVTCETCVHYLTLTRDDFEKIGPLAKCSPALRSKDVMETLWDEVLKGNVDLVTSDHSPAPESMKHSADDNIFDIWGGISGAQNNVDLFYDVAVKSGRLTINQFSKLISENPAKVFGLQDKGTIEVGKDADLLFLDPDQSYTLTKEDMYYKNKISAYEGFQINCRVTQTILRGKTIFDLADGFDGNPTGTFLTNQNVSSKVTE</sequence>
<comment type="similarity">
    <text evidence="2">Belongs to the metallo-dependent hydrolases superfamily. Hydantoinase/dihydropyrimidinase family.</text>
</comment>
<keyword evidence="12" id="KW-1185">Reference proteome</keyword>
<evidence type="ECO:0000256" key="6">
    <source>
        <dbReference type="ARBA" id="ARBA00022723"/>
    </source>
</evidence>
<evidence type="ECO:0000259" key="10">
    <source>
        <dbReference type="Pfam" id="PF01979"/>
    </source>
</evidence>
<evidence type="ECO:0000256" key="4">
    <source>
        <dbReference type="ARBA" id="ARBA00011881"/>
    </source>
</evidence>
<evidence type="ECO:0000313" key="12">
    <source>
        <dbReference type="Proteomes" id="UP000831181"/>
    </source>
</evidence>
<dbReference type="Gene3D" id="3.20.20.140">
    <property type="entry name" value="Metal-dependent hydrolases"/>
    <property type="match status" value="1"/>
</dbReference>
<dbReference type="SUPFAM" id="SSF51338">
    <property type="entry name" value="Composite domain of metallo-dependent hydrolases"/>
    <property type="match status" value="1"/>
</dbReference>
<feature type="domain" description="Amidohydrolase-related" evidence="10">
    <location>
        <begin position="51"/>
        <end position="434"/>
    </location>
</feature>
<dbReference type="RefSeq" id="WP_260116719.1">
    <property type="nucleotide sequence ID" value="NZ_CP093361.1"/>
</dbReference>
<feature type="binding site" evidence="9">
    <location>
        <position position="242"/>
    </location>
    <ligand>
        <name>Zn(2+)</name>
        <dbReference type="ChEBI" id="CHEBI:29105"/>
        <label>2</label>
    </ligand>
</feature>
<protein>
    <recommendedName>
        <fullName evidence="9">Allantoinase</fullName>
        <ecNumber evidence="9">3.5.2.5</ecNumber>
    </recommendedName>
    <alternativeName>
        <fullName evidence="9">Allantoin-utilizing enzyme</fullName>
    </alternativeName>
</protein>
<dbReference type="InterPro" id="IPR050138">
    <property type="entry name" value="DHOase/Allantoinase_Hydrolase"/>
</dbReference>
<dbReference type="AlphaFoldDB" id="A0A976RSE2"/>
<evidence type="ECO:0000256" key="1">
    <source>
        <dbReference type="ARBA" id="ARBA00002368"/>
    </source>
</evidence>
<comment type="catalytic activity">
    <reaction evidence="9">
        <text>(S)-allantoin + H2O = allantoate + H(+)</text>
        <dbReference type="Rhea" id="RHEA:17029"/>
        <dbReference type="ChEBI" id="CHEBI:15377"/>
        <dbReference type="ChEBI" id="CHEBI:15378"/>
        <dbReference type="ChEBI" id="CHEBI:15678"/>
        <dbReference type="ChEBI" id="CHEBI:17536"/>
        <dbReference type="EC" id="3.5.2.5"/>
    </reaction>
</comment>
<dbReference type="EMBL" id="CP093361">
    <property type="protein sequence ID" value="UQS86919.1"/>
    <property type="molecule type" value="Genomic_DNA"/>
</dbReference>
<dbReference type="FunFam" id="3.20.20.140:FF:000174">
    <property type="entry name" value="Dihydropyrimidinase-related protein 2"/>
    <property type="match status" value="1"/>
</dbReference>
<dbReference type="EC" id="3.5.2.5" evidence="9"/>
<comment type="pathway">
    <text evidence="9">Nitrogen metabolism; (S)-allantoin degradation; allantoate from (S)-allantoin: step 1/1.</text>
</comment>
<comment type="similarity">
    <text evidence="3">Belongs to the metallo-dependent hydrolases superfamily. DHOase family. Class I DHOase subfamily.</text>
</comment>
<dbReference type="Proteomes" id="UP000831181">
    <property type="component" value="Chromosome"/>
</dbReference>
<comment type="function">
    <text evidence="9">Catalyzes the conversion of allantoin (5-ureidohydantoin) to allantoic acid by hydrolytic cleavage of the five-member hydantoin ring.</text>
</comment>
<dbReference type="GO" id="GO:0005737">
    <property type="term" value="C:cytoplasm"/>
    <property type="evidence" value="ECO:0007669"/>
    <property type="project" value="TreeGrafter"/>
</dbReference>
<proteinExistence type="inferred from homology"/>
<evidence type="ECO:0000256" key="8">
    <source>
        <dbReference type="ARBA" id="ARBA00022833"/>
    </source>
</evidence>
<dbReference type="NCBIfam" id="TIGR03178">
    <property type="entry name" value="allantoinase"/>
    <property type="match status" value="1"/>
</dbReference>
<evidence type="ECO:0000256" key="9">
    <source>
        <dbReference type="HAMAP-Rule" id="MF_01645"/>
    </source>
</evidence>
<name>A0A976RSE2_9LACO</name>
<keyword evidence="5 9" id="KW-0659">Purine metabolism</keyword>
<feature type="modified residue" description="N6-carboxylysine" evidence="9">
    <location>
        <position position="147"/>
    </location>
</feature>
<dbReference type="HAMAP" id="MF_01645">
    <property type="entry name" value="Hydantoinase"/>
    <property type="match status" value="1"/>
</dbReference>
<keyword evidence="7 9" id="KW-0378">Hydrolase</keyword>
<comment type="PTM">
    <text evidence="9">Carboxylation allows a single lysine to coordinate two zinc ions.</text>
</comment>
<dbReference type="Gene3D" id="2.30.40.10">
    <property type="entry name" value="Urease, subunit C, domain 1"/>
    <property type="match status" value="1"/>
</dbReference>
<feature type="binding site" description="via carbamate group" evidence="9">
    <location>
        <position position="147"/>
    </location>
    <ligand>
        <name>Zn(2+)</name>
        <dbReference type="ChEBI" id="CHEBI:29105"/>
        <label>2</label>
    </ligand>
</feature>
<dbReference type="GO" id="GO:0006145">
    <property type="term" value="P:purine nucleobase catabolic process"/>
    <property type="evidence" value="ECO:0007669"/>
    <property type="project" value="TreeGrafter"/>
</dbReference>
<dbReference type="GO" id="GO:0008270">
    <property type="term" value="F:zinc ion binding"/>
    <property type="evidence" value="ECO:0007669"/>
    <property type="project" value="InterPro"/>
</dbReference>
<dbReference type="GO" id="GO:0004038">
    <property type="term" value="F:allantoinase activity"/>
    <property type="evidence" value="ECO:0007669"/>
    <property type="project" value="UniProtKB-UniRule"/>
</dbReference>